<dbReference type="Pfam" id="PF05199">
    <property type="entry name" value="GMC_oxred_C"/>
    <property type="match status" value="1"/>
</dbReference>
<dbReference type="GO" id="GO:0050660">
    <property type="term" value="F:flavin adenine dinucleotide binding"/>
    <property type="evidence" value="ECO:0007669"/>
    <property type="project" value="InterPro"/>
</dbReference>
<dbReference type="PANTHER" id="PTHR46056:SF12">
    <property type="entry name" value="LONG-CHAIN-ALCOHOL OXIDASE"/>
    <property type="match status" value="1"/>
</dbReference>
<evidence type="ECO:0000259" key="5">
    <source>
        <dbReference type="Pfam" id="PF00732"/>
    </source>
</evidence>
<dbReference type="OrthoDB" id="9798604at2"/>
<proteinExistence type="inferred from homology"/>
<feature type="domain" description="Glucose-methanol-choline oxidoreductase N-terminal" evidence="5">
    <location>
        <begin position="234"/>
        <end position="348"/>
    </location>
</feature>
<reference evidence="7 8" key="1">
    <citation type="submission" date="2017-04" db="EMBL/GenBank/DDBJ databases">
        <authorList>
            <person name="Afonso C.L."/>
            <person name="Miller P.J."/>
            <person name="Scott M.A."/>
            <person name="Spackman E."/>
            <person name="Goraichik I."/>
            <person name="Dimitrov K.M."/>
            <person name="Suarez D.L."/>
            <person name="Swayne D.E."/>
        </authorList>
    </citation>
    <scope>NUCLEOTIDE SEQUENCE [LARGE SCALE GENOMIC DNA]</scope>
    <source>
        <strain evidence="7 8">A2P</strain>
    </source>
</reference>
<evidence type="ECO:0000313" key="7">
    <source>
        <dbReference type="EMBL" id="SMF24050.1"/>
    </source>
</evidence>
<evidence type="ECO:0000256" key="2">
    <source>
        <dbReference type="ARBA" id="ARBA00022630"/>
    </source>
</evidence>
<dbReference type="EMBL" id="FXAK01000001">
    <property type="protein sequence ID" value="SMF24050.1"/>
    <property type="molecule type" value="Genomic_DNA"/>
</dbReference>
<accession>A0A1X7DYG2</accession>
<dbReference type="Gene3D" id="3.50.50.60">
    <property type="entry name" value="FAD/NAD(P)-binding domain"/>
    <property type="match status" value="2"/>
</dbReference>
<dbReference type="PANTHER" id="PTHR46056">
    <property type="entry name" value="LONG-CHAIN-ALCOHOL OXIDASE"/>
    <property type="match status" value="1"/>
</dbReference>
<dbReference type="Proteomes" id="UP000192936">
    <property type="component" value="Unassembled WGS sequence"/>
</dbReference>
<sequence length="590" mass="64573">MARKLPRKDVVVIGLGWTGSIIANELCDEGLDVVALERGPWRDTATDFNIGYAPDELRYNVRQELMLRPAQETVTARNNAGQTALPMRQFGSFHPGNGVGGAGVHWAGITWRFSPADFRLRSHYTERYGAQSIPEDMTIQDWGVTYEDMEPYYDKFEYLAGVSGKAGNLNGRMQEGGNPFEGARAREYPNPPMMQTYGPTLFAETAANMGYKPFPIPSSLLSRTYTNPLGVTMGQCTFCGFCTNYGCANYSKASAQTTVLPVLMRKSNFELRTLCEVLKVNLDPSGRKATGVTYIDTSGNEYEQPADLVVLCAFMLDNVRLMLLSGIGTPYDHQTGKGTLGRNFCYQMANQVVGFFDPAKYNFNNFIGGGATGMAIDEFNNDNFDHGPLGFLGGGSTRCAPIGAEPISRRPTPPGSPTWGSGWKKAMRDSYLSNLSVGCEASSYANRGNFLDLDPTYTDRLGRPLMRITFDFPENDLKMSAYVTKKVAEIVRAMGAQQIDENPRTGHWSVVPYQSTHVVGGTAMGMDPSTSVVNPYLQSWDVPNVFTVGANVFPQNSGYNPTGTVGALAFRAADAIRSRYLKSPGPLVHA</sequence>
<dbReference type="GO" id="GO:0016614">
    <property type="term" value="F:oxidoreductase activity, acting on CH-OH group of donors"/>
    <property type="evidence" value="ECO:0007669"/>
    <property type="project" value="InterPro"/>
</dbReference>
<dbReference type="STRING" id="286727.SAMN02982917_1199"/>
<keyword evidence="4" id="KW-0560">Oxidoreductase</keyword>
<dbReference type="InterPro" id="IPR036188">
    <property type="entry name" value="FAD/NAD-bd_sf"/>
</dbReference>
<comment type="similarity">
    <text evidence="1">Belongs to the GMC oxidoreductase family.</text>
</comment>
<evidence type="ECO:0000256" key="3">
    <source>
        <dbReference type="ARBA" id="ARBA00022827"/>
    </source>
</evidence>
<dbReference type="AlphaFoldDB" id="A0A1X7DYG2"/>
<keyword evidence="3" id="KW-0274">FAD</keyword>
<dbReference type="InterPro" id="IPR007867">
    <property type="entry name" value="GMC_OxRtase_C"/>
</dbReference>
<evidence type="ECO:0000256" key="1">
    <source>
        <dbReference type="ARBA" id="ARBA00010790"/>
    </source>
</evidence>
<evidence type="ECO:0000259" key="6">
    <source>
        <dbReference type="Pfam" id="PF05199"/>
    </source>
</evidence>
<keyword evidence="2" id="KW-0285">Flavoprotein</keyword>
<protein>
    <submittedName>
        <fullName evidence="7">Gluconate 2-dehydrogenase alpha chain</fullName>
    </submittedName>
</protein>
<evidence type="ECO:0000313" key="8">
    <source>
        <dbReference type="Proteomes" id="UP000192936"/>
    </source>
</evidence>
<feature type="domain" description="Glucose-methanol-choline oxidoreductase C-terminal" evidence="6">
    <location>
        <begin position="449"/>
        <end position="569"/>
    </location>
</feature>
<name>A0A1X7DYG2_9PROT</name>
<organism evidence="7 8">
    <name type="scientific">Azospirillum oryzae</name>
    <dbReference type="NCBI Taxonomy" id="286727"/>
    <lineage>
        <taxon>Bacteria</taxon>
        <taxon>Pseudomonadati</taxon>
        <taxon>Pseudomonadota</taxon>
        <taxon>Alphaproteobacteria</taxon>
        <taxon>Rhodospirillales</taxon>
        <taxon>Azospirillaceae</taxon>
        <taxon>Azospirillum</taxon>
    </lineage>
</organism>
<dbReference type="Pfam" id="PF00732">
    <property type="entry name" value="GMC_oxred_N"/>
    <property type="match status" value="1"/>
</dbReference>
<dbReference type="RefSeq" id="WP_085083162.1">
    <property type="nucleotide sequence ID" value="NZ_FXAK01000001.1"/>
</dbReference>
<evidence type="ECO:0000256" key="4">
    <source>
        <dbReference type="ARBA" id="ARBA00023002"/>
    </source>
</evidence>
<dbReference type="InterPro" id="IPR000172">
    <property type="entry name" value="GMC_OxRdtase_N"/>
</dbReference>
<dbReference type="SUPFAM" id="SSF51905">
    <property type="entry name" value="FAD/NAD(P)-binding domain"/>
    <property type="match status" value="1"/>
</dbReference>
<gene>
    <name evidence="7" type="ORF">SAMN02982917_1199</name>
</gene>
<dbReference type="SUPFAM" id="SSF54373">
    <property type="entry name" value="FAD-linked reductases, C-terminal domain"/>
    <property type="match status" value="1"/>
</dbReference>